<organism evidence="4 5">
    <name type="scientific">Diatrype stigma</name>
    <dbReference type="NCBI Taxonomy" id="117547"/>
    <lineage>
        <taxon>Eukaryota</taxon>
        <taxon>Fungi</taxon>
        <taxon>Dikarya</taxon>
        <taxon>Ascomycota</taxon>
        <taxon>Pezizomycotina</taxon>
        <taxon>Sordariomycetes</taxon>
        <taxon>Xylariomycetidae</taxon>
        <taxon>Xylariales</taxon>
        <taxon>Diatrypaceae</taxon>
        <taxon>Diatrype</taxon>
    </lineage>
</organism>
<dbReference type="Proteomes" id="UP001320420">
    <property type="component" value="Unassembled WGS sequence"/>
</dbReference>
<sequence>MLQGPIWSGTLYHLVSHADDMIKEFIKFNSADSYDEHASVMTTFAYSQARGMPAISNLLAYTKEVTGAPAPFEGFLAVPSMFNATSVTNMTGISKATGALNPSGARCVLQASLTVCDETNRGQNRSINLTATLVSNESVIKAAYERWNASYPAVKDVPNILYCLVLEPLPPILYQRHAKANALGLVGRTDALVVALLSVSWTNASDDALVYSTSNALLEDIKTAAKELGGLDPYIFMNYAGQEQDVIGSYGAENVRRLKQVRQDVDPRGIFTHQVPGGYKIPDK</sequence>
<protein>
    <recommendedName>
        <fullName evidence="6">Berberine/berberine-like domain-containing protein</fullName>
    </recommendedName>
</protein>
<evidence type="ECO:0000313" key="5">
    <source>
        <dbReference type="Proteomes" id="UP001320420"/>
    </source>
</evidence>
<proteinExistence type="predicted"/>
<gene>
    <name evidence="4" type="ORF">SLS62_001710</name>
</gene>
<dbReference type="PANTHER" id="PTHR42973">
    <property type="entry name" value="BINDING OXIDOREDUCTASE, PUTATIVE (AFU_ORTHOLOGUE AFUA_1G17690)-RELATED"/>
    <property type="match status" value="1"/>
</dbReference>
<evidence type="ECO:0000256" key="3">
    <source>
        <dbReference type="ARBA" id="ARBA00023002"/>
    </source>
</evidence>
<evidence type="ECO:0008006" key="6">
    <source>
        <dbReference type="Google" id="ProtNLM"/>
    </source>
</evidence>
<keyword evidence="3" id="KW-0560">Oxidoreductase</keyword>
<dbReference type="GO" id="GO:0016491">
    <property type="term" value="F:oxidoreductase activity"/>
    <property type="evidence" value="ECO:0007669"/>
    <property type="project" value="UniProtKB-KW"/>
</dbReference>
<evidence type="ECO:0000313" key="4">
    <source>
        <dbReference type="EMBL" id="KAK7756118.1"/>
    </source>
</evidence>
<keyword evidence="1" id="KW-0285">Flavoprotein</keyword>
<evidence type="ECO:0000256" key="1">
    <source>
        <dbReference type="ARBA" id="ARBA00022630"/>
    </source>
</evidence>
<dbReference type="EMBL" id="JAKJXP020000008">
    <property type="protein sequence ID" value="KAK7756118.1"/>
    <property type="molecule type" value="Genomic_DNA"/>
</dbReference>
<dbReference type="Gene3D" id="3.40.462.20">
    <property type="match status" value="1"/>
</dbReference>
<dbReference type="AlphaFoldDB" id="A0AAN9UXG3"/>
<dbReference type="Gene3D" id="3.30.465.10">
    <property type="match status" value="1"/>
</dbReference>
<dbReference type="InterPro" id="IPR050416">
    <property type="entry name" value="FAD-linked_Oxidoreductase"/>
</dbReference>
<keyword evidence="5" id="KW-1185">Reference proteome</keyword>
<accession>A0AAN9UXG3</accession>
<evidence type="ECO:0000256" key="2">
    <source>
        <dbReference type="ARBA" id="ARBA00022827"/>
    </source>
</evidence>
<name>A0AAN9UXG3_9PEZI</name>
<keyword evidence="2" id="KW-0274">FAD</keyword>
<reference evidence="4 5" key="1">
    <citation type="submission" date="2024-02" db="EMBL/GenBank/DDBJ databases">
        <title>De novo assembly and annotation of 12 fungi associated with fruit tree decline syndrome in Ontario, Canada.</title>
        <authorList>
            <person name="Sulman M."/>
            <person name="Ellouze W."/>
            <person name="Ilyukhin E."/>
        </authorList>
    </citation>
    <scope>NUCLEOTIDE SEQUENCE [LARGE SCALE GENOMIC DNA]</scope>
    <source>
        <strain evidence="4 5">M11/M66-122</strain>
    </source>
</reference>
<comment type="caution">
    <text evidence="4">The sequence shown here is derived from an EMBL/GenBank/DDBJ whole genome shotgun (WGS) entry which is preliminary data.</text>
</comment>
<dbReference type="InterPro" id="IPR016169">
    <property type="entry name" value="FAD-bd_PCMH_sub2"/>
</dbReference>
<dbReference type="PANTHER" id="PTHR42973:SF22">
    <property type="entry name" value="FAD-BINDING PCMH-TYPE DOMAIN-CONTAINING PROTEIN-RELATED"/>
    <property type="match status" value="1"/>
</dbReference>